<keyword evidence="1" id="KW-0645">Protease</keyword>
<dbReference type="RefSeq" id="WP_353064249.1">
    <property type="nucleotide sequence ID" value="NZ_CP132942.1"/>
</dbReference>
<dbReference type="Pfam" id="PF13620">
    <property type="entry name" value="CarboxypepD_reg"/>
    <property type="match status" value="1"/>
</dbReference>
<dbReference type="InterPro" id="IPR013783">
    <property type="entry name" value="Ig-like_fold"/>
</dbReference>
<dbReference type="GO" id="GO:0004180">
    <property type="term" value="F:carboxypeptidase activity"/>
    <property type="evidence" value="ECO:0007669"/>
    <property type="project" value="UniProtKB-KW"/>
</dbReference>
<accession>A0AAU7ZR29</accession>
<dbReference type="KEGG" id="tpsc:RBB77_00595"/>
<reference evidence="1" key="1">
    <citation type="submission" date="2023-08" db="EMBL/GenBank/DDBJ databases">
        <authorList>
            <person name="Messyasz A."/>
            <person name="Mannisto M.K."/>
            <person name="Kerkhof L.J."/>
            <person name="Haggblom M."/>
        </authorList>
    </citation>
    <scope>NUCLEOTIDE SEQUENCE</scope>
    <source>
        <strain evidence="1">X5P6</strain>
    </source>
</reference>
<name>A0AAU7ZR29_9BACT</name>
<keyword evidence="1" id="KW-0121">Carboxypeptidase</keyword>
<evidence type="ECO:0000313" key="1">
    <source>
        <dbReference type="EMBL" id="XCB33409.1"/>
    </source>
</evidence>
<reference evidence="1" key="2">
    <citation type="journal article" date="2024" name="Environ. Microbiol.">
        <title>Genome analysis and description of Tunturibacter gen. nov. expands the diversity of Terriglobia in tundra soils.</title>
        <authorList>
            <person name="Messyasz A."/>
            <person name="Mannisto M.K."/>
            <person name="Kerkhof L.J."/>
            <person name="Haggblom M.M."/>
        </authorList>
    </citation>
    <scope>NUCLEOTIDE SEQUENCE</scope>
    <source>
        <strain evidence="1">X5P6</strain>
    </source>
</reference>
<organism evidence="1">
    <name type="scientific">Tunturiibacter psychrotolerans</name>
    <dbReference type="NCBI Taxonomy" id="3069686"/>
    <lineage>
        <taxon>Bacteria</taxon>
        <taxon>Pseudomonadati</taxon>
        <taxon>Acidobacteriota</taxon>
        <taxon>Terriglobia</taxon>
        <taxon>Terriglobales</taxon>
        <taxon>Acidobacteriaceae</taxon>
        <taxon>Tunturiibacter</taxon>
    </lineage>
</organism>
<dbReference type="SUPFAM" id="SSF49464">
    <property type="entry name" value="Carboxypeptidase regulatory domain-like"/>
    <property type="match status" value="1"/>
</dbReference>
<proteinExistence type="predicted"/>
<dbReference type="Gene3D" id="2.60.40.10">
    <property type="entry name" value="Immunoglobulins"/>
    <property type="match status" value="1"/>
</dbReference>
<sequence>MKSTDRWVRSFAGKVILASCSVVILAVGVRAVSAVAEQRGPVQRVVQGKVIDGGGAIVKGAVVYLKDDHSLAVKSYFSDDAGEYRFGQLAQNTDYEIWAESNGKKSPVKTISSFDNKNQFYIDLKIGK</sequence>
<protein>
    <submittedName>
        <fullName evidence="1">Carboxypeptidase-like regulatory domain-containing protein</fullName>
    </submittedName>
</protein>
<dbReference type="EMBL" id="CP132942">
    <property type="protein sequence ID" value="XCB33409.1"/>
    <property type="molecule type" value="Genomic_DNA"/>
</dbReference>
<gene>
    <name evidence="1" type="ORF">RBB77_00595</name>
</gene>
<dbReference type="InterPro" id="IPR008969">
    <property type="entry name" value="CarboxyPept-like_regulatory"/>
</dbReference>
<keyword evidence="1" id="KW-0378">Hydrolase</keyword>
<dbReference type="AlphaFoldDB" id="A0AAU7ZR29"/>